<evidence type="ECO:0000256" key="1">
    <source>
        <dbReference type="SAM" id="SignalP"/>
    </source>
</evidence>
<accession>A0ABU7CHQ7</accession>
<gene>
    <name evidence="2" type="ORF">ATANTOWER_008394</name>
</gene>
<reference evidence="2 3" key="1">
    <citation type="submission" date="2021-07" db="EMBL/GenBank/DDBJ databases">
        <authorList>
            <person name="Palmer J.M."/>
        </authorList>
    </citation>
    <scope>NUCLEOTIDE SEQUENCE [LARGE SCALE GENOMIC DNA]</scope>
    <source>
        <strain evidence="2 3">AT_MEX2019</strain>
        <tissue evidence="2">Muscle</tissue>
    </source>
</reference>
<feature type="signal peptide" evidence="1">
    <location>
        <begin position="1"/>
        <end position="24"/>
    </location>
</feature>
<keyword evidence="3" id="KW-1185">Reference proteome</keyword>
<dbReference type="EMBL" id="JAHUTI010090511">
    <property type="protein sequence ID" value="MED6261676.1"/>
    <property type="molecule type" value="Genomic_DNA"/>
</dbReference>
<dbReference type="Proteomes" id="UP001345963">
    <property type="component" value="Unassembled WGS sequence"/>
</dbReference>
<feature type="chain" id="PRO_5046984639" evidence="1">
    <location>
        <begin position="25"/>
        <end position="110"/>
    </location>
</feature>
<keyword evidence="1" id="KW-0732">Signal</keyword>
<comment type="caution">
    <text evidence="2">The sequence shown here is derived from an EMBL/GenBank/DDBJ whole genome shotgun (WGS) entry which is preliminary data.</text>
</comment>
<protein>
    <submittedName>
        <fullName evidence="2">Uncharacterized protein</fullName>
    </submittedName>
</protein>
<name>A0ABU7CHQ7_9TELE</name>
<evidence type="ECO:0000313" key="3">
    <source>
        <dbReference type="Proteomes" id="UP001345963"/>
    </source>
</evidence>
<evidence type="ECO:0000313" key="2">
    <source>
        <dbReference type="EMBL" id="MED6261676.1"/>
    </source>
</evidence>
<proteinExistence type="predicted"/>
<organism evidence="2 3">
    <name type="scientific">Ataeniobius toweri</name>
    <dbReference type="NCBI Taxonomy" id="208326"/>
    <lineage>
        <taxon>Eukaryota</taxon>
        <taxon>Metazoa</taxon>
        <taxon>Chordata</taxon>
        <taxon>Craniata</taxon>
        <taxon>Vertebrata</taxon>
        <taxon>Euteleostomi</taxon>
        <taxon>Actinopterygii</taxon>
        <taxon>Neopterygii</taxon>
        <taxon>Teleostei</taxon>
        <taxon>Neoteleostei</taxon>
        <taxon>Acanthomorphata</taxon>
        <taxon>Ovalentaria</taxon>
        <taxon>Atherinomorphae</taxon>
        <taxon>Cyprinodontiformes</taxon>
        <taxon>Goodeidae</taxon>
        <taxon>Ataeniobius</taxon>
    </lineage>
</organism>
<sequence>MCKFLHLMRGAIVLIKIITNYCISKELCTPDPRILQNLRNSADEMNNNPTRKHRNCDCGSTGGEVVKLLIDLFLYIFVSAVGKCGSNVKCFEYLLWPENDCITSVFYQVC</sequence>